<keyword evidence="2" id="KW-1185">Reference proteome</keyword>
<evidence type="ECO:0000313" key="2">
    <source>
        <dbReference type="Proteomes" id="UP000735302"/>
    </source>
</evidence>
<dbReference type="EMBL" id="BLXT01007619">
    <property type="protein sequence ID" value="GFO40530.1"/>
    <property type="molecule type" value="Genomic_DNA"/>
</dbReference>
<comment type="caution">
    <text evidence="1">The sequence shown here is derived from an EMBL/GenBank/DDBJ whole genome shotgun (WGS) entry which is preliminary data.</text>
</comment>
<protein>
    <submittedName>
        <fullName evidence="1">Uncharacterized protein</fullName>
    </submittedName>
</protein>
<reference evidence="1 2" key="1">
    <citation type="journal article" date="2021" name="Elife">
        <title>Chloroplast acquisition without the gene transfer in kleptoplastic sea slugs, Plakobranchus ocellatus.</title>
        <authorList>
            <person name="Maeda T."/>
            <person name="Takahashi S."/>
            <person name="Yoshida T."/>
            <person name="Shimamura S."/>
            <person name="Takaki Y."/>
            <person name="Nagai Y."/>
            <person name="Toyoda A."/>
            <person name="Suzuki Y."/>
            <person name="Arimoto A."/>
            <person name="Ishii H."/>
            <person name="Satoh N."/>
            <person name="Nishiyama T."/>
            <person name="Hasebe M."/>
            <person name="Maruyama T."/>
            <person name="Minagawa J."/>
            <person name="Obokata J."/>
            <person name="Shigenobu S."/>
        </authorList>
    </citation>
    <scope>NUCLEOTIDE SEQUENCE [LARGE SCALE GENOMIC DNA]</scope>
</reference>
<sequence>MPSWLGVLNYTEGRRRRLLAYRGCSSPNQVPLQRSVINKQKARGTSWAVIKESSVLSYTSDKKADPMPIGGMPNQCSHQRAAVACNILSYSACAAFT</sequence>
<organism evidence="1 2">
    <name type="scientific">Plakobranchus ocellatus</name>
    <dbReference type="NCBI Taxonomy" id="259542"/>
    <lineage>
        <taxon>Eukaryota</taxon>
        <taxon>Metazoa</taxon>
        <taxon>Spiralia</taxon>
        <taxon>Lophotrochozoa</taxon>
        <taxon>Mollusca</taxon>
        <taxon>Gastropoda</taxon>
        <taxon>Heterobranchia</taxon>
        <taxon>Euthyneura</taxon>
        <taxon>Panpulmonata</taxon>
        <taxon>Sacoglossa</taxon>
        <taxon>Placobranchoidea</taxon>
        <taxon>Plakobranchidae</taxon>
        <taxon>Plakobranchus</taxon>
    </lineage>
</organism>
<gene>
    <name evidence="1" type="ORF">PoB_006703500</name>
</gene>
<evidence type="ECO:0000313" key="1">
    <source>
        <dbReference type="EMBL" id="GFO40530.1"/>
    </source>
</evidence>
<dbReference type="Proteomes" id="UP000735302">
    <property type="component" value="Unassembled WGS sequence"/>
</dbReference>
<accession>A0AAV4D989</accession>
<dbReference type="AlphaFoldDB" id="A0AAV4D989"/>
<proteinExistence type="predicted"/>
<name>A0AAV4D989_9GAST</name>